<keyword evidence="2" id="KW-1185">Reference proteome</keyword>
<proteinExistence type="predicted"/>
<comment type="caution">
    <text evidence="1">The sequence shown here is derived from an EMBL/GenBank/DDBJ whole genome shotgun (WGS) entry which is preliminary data.</text>
</comment>
<protein>
    <submittedName>
        <fullName evidence="1">Uncharacterized protein</fullName>
    </submittedName>
</protein>
<reference evidence="2" key="1">
    <citation type="journal article" date="2023" name="G3 (Bethesda)">
        <title>Genome assembly and association tests identify interacting loci associated with vigor, precocity, and sex in interspecific pistachio rootstocks.</title>
        <authorList>
            <person name="Palmer W."/>
            <person name="Jacygrad E."/>
            <person name="Sagayaradj S."/>
            <person name="Cavanaugh K."/>
            <person name="Han R."/>
            <person name="Bertier L."/>
            <person name="Beede B."/>
            <person name="Kafkas S."/>
            <person name="Golino D."/>
            <person name="Preece J."/>
            <person name="Michelmore R."/>
        </authorList>
    </citation>
    <scope>NUCLEOTIDE SEQUENCE [LARGE SCALE GENOMIC DNA]</scope>
</reference>
<dbReference type="Proteomes" id="UP001163603">
    <property type="component" value="Chromosome 11"/>
</dbReference>
<dbReference type="EMBL" id="CM047746">
    <property type="protein sequence ID" value="KAJ0021281.1"/>
    <property type="molecule type" value="Genomic_DNA"/>
</dbReference>
<sequence>MHLAITQIYIHTFCGFILALLCSPTRWWGKGKVYNRQRKHSRGSQAGLAKQYRTDGNRTEDSQHKTDGKMGEEQYNILLLEY</sequence>
<evidence type="ECO:0000313" key="1">
    <source>
        <dbReference type="EMBL" id="KAJ0021281.1"/>
    </source>
</evidence>
<accession>A0ACC0XPU4</accession>
<name>A0ACC0XPU4_9ROSI</name>
<gene>
    <name evidence="1" type="ORF">Pint_31021</name>
</gene>
<organism evidence="1 2">
    <name type="scientific">Pistacia integerrima</name>
    <dbReference type="NCBI Taxonomy" id="434235"/>
    <lineage>
        <taxon>Eukaryota</taxon>
        <taxon>Viridiplantae</taxon>
        <taxon>Streptophyta</taxon>
        <taxon>Embryophyta</taxon>
        <taxon>Tracheophyta</taxon>
        <taxon>Spermatophyta</taxon>
        <taxon>Magnoliopsida</taxon>
        <taxon>eudicotyledons</taxon>
        <taxon>Gunneridae</taxon>
        <taxon>Pentapetalae</taxon>
        <taxon>rosids</taxon>
        <taxon>malvids</taxon>
        <taxon>Sapindales</taxon>
        <taxon>Anacardiaceae</taxon>
        <taxon>Pistacia</taxon>
    </lineage>
</organism>
<evidence type="ECO:0000313" key="2">
    <source>
        <dbReference type="Proteomes" id="UP001163603"/>
    </source>
</evidence>